<keyword evidence="1" id="KW-0472">Membrane</keyword>
<keyword evidence="3" id="KW-1185">Reference proteome</keyword>
<keyword evidence="1" id="KW-1133">Transmembrane helix</keyword>
<sequence length="157" mass="17419">MSNPVPPPRIACPGLITSTLPFPVGLGHNTHPWANFAESMPSADVPRAYWSELYNTDHPNSVYPQSRMPSLPICSNSDFRDFSALPHMIYFASNFIISFATSLDFRILDKAIGLLLSIALHSLHLGRHSLFTVPLSLAAAVLLPLFMFCFLYSCRIP</sequence>
<name>A0ABR3JPZ1_9AGAR</name>
<accession>A0ABR3JPZ1</accession>
<reference evidence="3" key="1">
    <citation type="submission" date="2024-06" db="EMBL/GenBank/DDBJ databases">
        <title>Multi-omics analyses provide insights into the biosynthesis of the anticancer antibiotic pleurotin in Hohenbuehelia grisea.</title>
        <authorList>
            <person name="Weaver J.A."/>
            <person name="Alberti F."/>
        </authorList>
    </citation>
    <scope>NUCLEOTIDE SEQUENCE [LARGE SCALE GENOMIC DNA]</scope>
    <source>
        <strain evidence="3">T-177</strain>
    </source>
</reference>
<feature type="transmembrane region" description="Helical" evidence="1">
    <location>
        <begin position="129"/>
        <end position="153"/>
    </location>
</feature>
<dbReference type="Proteomes" id="UP001556367">
    <property type="component" value="Unassembled WGS sequence"/>
</dbReference>
<keyword evidence="1" id="KW-0812">Transmembrane</keyword>
<proteinExistence type="predicted"/>
<evidence type="ECO:0000313" key="3">
    <source>
        <dbReference type="Proteomes" id="UP001556367"/>
    </source>
</evidence>
<evidence type="ECO:0000256" key="1">
    <source>
        <dbReference type="SAM" id="Phobius"/>
    </source>
</evidence>
<dbReference type="EMBL" id="JASNQZ010000004">
    <property type="protein sequence ID" value="KAL0957890.1"/>
    <property type="molecule type" value="Genomic_DNA"/>
</dbReference>
<organism evidence="2 3">
    <name type="scientific">Hohenbuehelia grisea</name>
    <dbReference type="NCBI Taxonomy" id="104357"/>
    <lineage>
        <taxon>Eukaryota</taxon>
        <taxon>Fungi</taxon>
        <taxon>Dikarya</taxon>
        <taxon>Basidiomycota</taxon>
        <taxon>Agaricomycotina</taxon>
        <taxon>Agaricomycetes</taxon>
        <taxon>Agaricomycetidae</taxon>
        <taxon>Agaricales</taxon>
        <taxon>Pleurotineae</taxon>
        <taxon>Pleurotaceae</taxon>
        <taxon>Hohenbuehelia</taxon>
    </lineage>
</organism>
<evidence type="ECO:0000313" key="2">
    <source>
        <dbReference type="EMBL" id="KAL0957890.1"/>
    </source>
</evidence>
<protein>
    <submittedName>
        <fullName evidence="2">Uncharacterized protein</fullName>
    </submittedName>
</protein>
<gene>
    <name evidence="2" type="ORF">HGRIS_000071</name>
</gene>
<comment type="caution">
    <text evidence="2">The sequence shown here is derived from an EMBL/GenBank/DDBJ whole genome shotgun (WGS) entry which is preliminary data.</text>
</comment>